<evidence type="ECO:0000313" key="3">
    <source>
        <dbReference type="EMBL" id="CAE6465355.1"/>
    </source>
</evidence>
<dbReference type="PANTHER" id="PTHR37792">
    <property type="entry name" value="RIBONUCLEASE MRP PROTEIN SUBUNIT RMP1"/>
    <property type="match status" value="1"/>
</dbReference>
<reference evidence="3" key="1">
    <citation type="submission" date="2021-01" db="EMBL/GenBank/DDBJ databases">
        <authorList>
            <person name="Kaushik A."/>
        </authorList>
    </citation>
    <scope>NUCLEOTIDE SEQUENCE</scope>
    <source>
        <strain evidence="3">AG3-T5</strain>
    </source>
</reference>
<protein>
    <recommendedName>
        <fullName evidence="2">Nucleolus and neural progenitor protein-like N-terminal domain-containing protein</fullName>
    </recommendedName>
</protein>
<feature type="region of interest" description="Disordered" evidence="1">
    <location>
        <begin position="289"/>
        <end position="348"/>
    </location>
</feature>
<proteinExistence type="predicted"/>
<dbReference type="Pfam" id="PF14780">
    <property type="entry name" value="NEPRO_N"/>
    <property type="match status" value="1"/>
</dbReference>
<dbReference type="Proteomes" id="UP000663841">
    <property type="component" value="Unassembled WGS sequence"/>
</dbReference>
<evidence type="ECO:0000313" key="4">
    <source>
        <dbReference type="Proteomes" id="UP000663841"/>
    </source>
</evidence>
<dbReference type="GO" id="GO:0000172">
    <property type="term" value="C:ribonuclease MRP complex"/>
    <property type="evidence" value="ECO:0007669"/>
    <property type="project" value="InterPro"/>
</dbReference>
<dbReference type="EMBL" id="CAJMWW010000303">
    <property type="protein sequence ID" value="CAE6465355.1"/>
    <property type="molecule type" value="Genomic_DNA"/>
</dbReference>
<comment type="caution">
    <text evidence="3">The sequence shown here is derived from an EMBL/GenBank/DDBJ whole genome shotgun (WGS) entry which is preliminary data.</text>
</comment>
<dbReference type="InterPro" id="IPR027951">
    <property type="entry name" value="Nepro_N"/>
</dbReference>
<dbReference type="GO" id="GO:0000466">
    <property type="term" value="P:maturation of 5.8S rRNA from tricistronic rRNA transcript (SSU-rRNA, 5.8S rRNA, LSU-rRNA)"/>
    <property type="evidence" value="ECO:0007669"/>
    <property type="project" value="TreeGrafter"/>
</dbReference>
<dbReference type="PANTHER" id="PTHR37792:SF1">
    <property type="entry name" value="RIBONUCLEASE MRP PROTEIN SUBUNIT RMP1"/>
    <property type="match status" value="1"/>
</dbReference>
<sequence length="348" mass="38116">MPPRRFRLLASADFKPRDNLDIPAATQLLKQLKYAHKNGRASQKLLFTEMHLLERVYYKGKNQHGLSLFWKSVVSVRRISTRIYETNLPGLLEALGGMFHEEPFEGQKVFSGAWTRVPPPATVAQILERLLDIGILLKSAITSFQKAYRAFCSAMSNTAFLQLMIVLVSIVSRASAVASTLLDITLSITPYIYAVFETLEPPKSLLNKISKRLKNSRSSSTAKDSIEPPTKPTLNAQTPVAVYMDDVDEDLGLSIIRSTLPTTTAPSPPVQAIVAPDSLKSPALSTTPVIETTTPLSPSPPPSQPPHAPILPKNLPAQPPAHAAPVATSTKPKKKRKKTRDEIDAIFG</sequence>
<dbReference type="InterPro" id="IPR047205">
    <property type="entry name" value="RMP1"/>
</dbReference>
<organism evidence="3 4">
    <name type="scientific">Rhizoctonia solani</name>
    <dbReference type="NCBI Taxonomy" id="456999"/>
    <lineage>
        <taxon>Eukaryota</taxon>
        <taxon>Fungi</taxon>
        <taxon>Dikarya</taxon>
        <taxon>Basidiomycota</taxon>
        <taxon>Agaricomycotina</taxon>
        <taxon>Agaricomycetes</taxon>
        <taxon>Cantharellales</taxon>
        <taxon>Ceratobasidiaceae</taxon>
        <taxon>Rhizoctonia</taxon>
    </lineage>
</organism>
<feature type="domain" description="Nucleolus and neural progenitor protein-like N-terminal" evidence="2">
    <location>
        <begin position="42"/>
        <end position="182"/>
    </location>
</feature>
<accession>A0A8H3GTI0</accession>
<feature type="compositionally biased region" description="Pro residues" evidence="1">
    <location>
        <begin position="297"/>
        <end position="309"/>
    </location>
</feature>
<dbReference type="GO" id="GO:0042134">
    <property type="term" value="F:rRNA primary transcript binding"/>
    <property type="evidence" value="ECO:0007669"/>
    <property type="project" value="InterPro"/>
</dbReference>
<evidence type="ECO:0000256" key="1">
    <source>
        <dbReference type="SAM" id="MobiDB-lite"/>
    </source>
</evidence>
<dbReference type="GO" id="GO:0000294">
    <property type="term" value="P:nuclear-transcribed mRNA catabolic process, RNase MRP-dependent"/>
    <property type="evidence" value="ECO:0007669"/>
    <property type="project" value="TreeGrafter"/>
</dbReference>
<feature type="region of interest" description="Disordered" evidence="1">
    <location>
        <begin position="216"/>
        <end position="236"/>
    </location>
</feature>
<evidence type="ECO:0000259" key="2">
    <source>
        <dbReference type="Pfam" id="PF14780"/>
    </source>
</evidence>
<feature type="compositionally biased region" description="Basic and acidic residues" evidence="1">
    <location>
        <begin position="339"/>
        <end position="348"/>
    </location>
</feature>
<dbReference type="AlphaFoldDB" id="A0A8H3GTI0"/>
<name>A0A8H3GTI0_9AGAM</name>
<gene>
    <name evidence="3" type="ORF">RDB_LOCUS162315</name>
</gene>